<dbReference type="EnsemblPlants" id="OB07G22640.1">
    <property type="protein sequence ID" value="OB07G22640.1"/>
    <property type="gene ID" value="OB07G22640"/>
</dbReference>
<feature type="compositionally biased region" description="Pro residues" evidence="1">
    <location>
        <begin position="183"/>
        <end position="192"/>
    </location>
</feature>
<dbReference type="Proteomes" id="UP000006038">
    <property type="component" value="Chromosome 7"/>
</dbReference>
<feature type="region of interest" description="Disordered" evidence="1">
    <location>
        <begin position="180"/>
        <end position="210"/>
    </location>
</feature>
<organism evidence="3">
    <name type="scientific">Oryza brachyantha</name>
    <name type="common">malo sina</name>
    <dbReference type="NCBI Taxonomy" id="4533"/>
    <lineage>
        <taxon>Eukaryota</taxon>
        <taxon>Viridiplantae</taxon>
        <taxon>Streptophyta</taxon>
        <taxon>Embryophyta</taxon>
        <taxon>Tracheophyta</taxon>
        <taxon>Spermatophyta</taxon>
        <taxon>Magnoliopsida</taxon>
        <taxon>Liliopsida</taxon>
        <taxon>Poales</taxon>
        <taxon>Poaceae</taxon>
        <taxon>BOP clade</taxon>
        <taxon>Oryzoideae</taxon>
        <taxon>Oryzeae</taxon>
        <taxon>Oryzinae</taxon>
        <taxon>Oryza</taxon>
    </lineage>
</organism>
<reference evidence="3" key="1">
    <citation type="journal article" date="2013" name="Nat. Commun.">
        <title>Whole-genome sequencing of Oryza brachyantha reveals mechanisms underlying Oryza genome evolution.</title>
        <authorList>
            <person name="Chen J."/>
            <person name="Huang Q."/>
            <person name="Gao D."/>
            <person name="Wang J."/>
            <person name="Lang Y."/>
            <person name="Liu T."/>
            <person name="Li B."/>
            <person name="Bai Z."/>
            <person name="Luis Goicoechea J."/>
            <person name="Liang C."/>
            <person name="Chen C."/>
            <person name="Zhang W."/>
            <person name="Sun S."/>
            <person name="Liao Y."/>
            <person name="Zhang X."/>
            <person name="Yang L."/>
            <person name="Song C."/>
            <person name="Wang M."/>
            <person name="Shi J."/>
            <person name="Liu G."/>
            <person name="Liu J."/>
            <person name="Zhou H."/>
            <person name="Zhou W."/>
            <person name="Yu Q."/>
            <person name="An N."/>
            <person name="Chen Y."/>
            <person name="Cai Q."/>
            <person name="Wang B."/>
            <person name="Liu B."/>
            <person name="Min J."/>
            <person name="Huang Y."/>
            <person name="Wu H."/>
            <person name="Li Z."/>
            <person name="Zhang Y."/>
            <person name="Yin Y."/>
            <person name="Song W."/>
            <person name="Jiang J."/>
            <person name="Jackson S.A."/>
            <person name="Wing R.A."/>
            <person name="Wang J."/>
            <person name="Chen M."/>
        </authorList>
    </citation>
    <scope>NUCLEOTIDE SEQUENCE [LARGE SCALE GENOMIC DNA]</scope>
    <source>
        <strain evidence="3">cv. IRGC 101232</strain>
    </source>
</reference>
<dbReference type="PANTHER" id="PTHR47150">
    <property type="entry name" value="OS12G0169200 PROTEIN"/>
    <property type="match status" value="1"/>
</dbReference>
<proteinExistence type="predicted"/>
<protein>
    <recommendedName>
        <fullName evidence="2">No apical meristem-associated C-terminal domain-containing protein</fullName>
    </recommendedName>
</protein>
<dbReference type="eggNOG" id="ENOG502RRSQ">
    <property type="taxonomic scope" value="Eukaryota"/>
</dbReference>
<name>J3MLI2_ORYBR</name>
<dbReference type="Pfam" id="PF14303">
    <property type="entry name" value="NAM-associated"/>
    <property type="match status" value="1"/>
</dbReference>
<reference evidence="3" key="2">
    <citation type="submission" date="2013-04" db="UniProtKB">
        <authorList>
            <consortium name="EnsemblPlants"/>
        </authorList>
    </citation>
    <scope>IDENTIFICATION</scope>
</reference>
<feature type="region of interest" description="Disordered" evidence="1">
    <location>
        <begin position="288"/>
        <end position="332"/>
    </location>
</feature>
<evidence type="ECO:0000259" key="2">
    <source>
        <dbReference type="Pfam" id="PF14303"/>
    </source>
</evidence>
<evidence type="ECO:0000256" key="1">
    <source>
        <dbReference type="SAM" id="MobiDB-lite"/>
    </source>
</evidence>
<dbReference type="STRING" id="4533.J3MLI2"/>
<dbReference type="Pfam" id="PF04827">
    <property type="entry name" value="Plant_tran"/>
    <property type="match status" value="1"/>
</dbReference>
<sequence length="742" mass="83873">MRLPSQILDASSPSHPGCARQFPRQILSLALPTRQFLSCHPSGDCALSSIFSPSFSPLLDGSRSSLIAGAIDEGCSNLALPCMGDARCKMSRRSRREVAPPVAAAAATDVAGCFDSSIAASVQIDGAMDVPPKAQPAWTNGPMPKTNSFGYASAPDCGMDLRQFLGYFQIGQQPFIRPHPNVSFPPPWPPTAPTTNSGTSKSNSKTVINVDDGDDVRTAKRLPYEIDEDSRLATSIYTSGYSEDQLKDIALKFYLDDYPKKGPFTLLHCWKILRDEPKWHAILEEPDKSNKRSWDDGDTVRLEDIGEKERPMGRNEAKKQRNNKGKFKDDDPSLHEEMKKYMDIQVVASKRHEEFIETQQRISDAKVEAARLRREFVLLKSYQKLLTMDTSQMTDDMKAEHVIGLKILKDKLLGNTKQNILANMSDESDDSIDPAEIYTPDMFMAEQSVLNSFAGRIDAKIIAKFDEGPSRRISGQRKYINRNHEGAHEQLVADYFAEDPLYSDAMFRRRFRMRRHLFLHIVQELGRWSPYFTQREDCTRRLGHSPLQKCTAAIRMLAYGTAADALEVAWKGQYTRGDQKHPTIILEAVASYDLHIWHAFFDIPGSNNDIYVLNQSPLFIEAIKGEAPRVQFTINGTEYNTGYYLADGIYPEWAAFLKSIRSPQLEKHKLFAREQEGKRKDIERAFGVLQARFNIVRRPTRSWSQKVIRKIMQACVILHNMIVEDEGEMAEHPIDLNTIPGA</sequence>
<dbReference type="PANTHER" id="PTHR47150:SF5">
    <property type="entry name" value="OS07G0546750 PROTEIN"/>
    <property type="match status" value="1"/>
</dbReference>
<feature type="domain" description="No apical meristem-associated C-terminal" evidence="2">
    <location>
        <begin position="263"/>
        <end position="398"/>
    </location>
</feature>
<dbReference type="Gramene" id="OB07G22640.1">
    <property type="protein sequence ID" value="OB07G22640.1"/>
    <property type="gene ID" value="OB07G22640"/>
</dbReference>
<feature type="compositionally biased region" description="Basic and acidic residues" evidence="1">
    <location>
        <begin position="288"/>
        <end position="319"/>
    </location>
</feature>
<accession>J3MLI2</accession>
<dbReference type="InterPro" id="IPR006912">
    <property type="entry name" value="Harbinger_derived_prot"/>
</dbReference>
<dbReference type="InterPro" id="IPR029466">
    <property type="entry name" value="NAM-associated_C"/>
</dbReference>
<evidence type="ECO:0000313" key="3">
    <source>
        <dbReference type="EnsemblPlants" id="OB07G22640.1"/>
    </source>
</evidence>
<feature type="compositionally biased region" description="Low complexity" evidence="1">
    <location>
        <begin position="193"/>
        <end position="206"/>
    </location>
</feature>
<evidence type="ECO:0000313" key="4">
    <source>
        <dbReference type="Proteomes" id="UP000006038"/>
    </source>
</evidence>
<keyword evidence="4" id="KW-1185">Reference proteome</keyword>
<dbReference type="HOGENOM" id="CLU_374457_0_0_1"/>
<dbReference type="AlphaFoldDB" id="J3MLI2"/>